<protein>
    <submittedName>
        <fullName evidence="1">Uncharacterized protein</fullName>
    </submittedName>
</protein>
<reference evidence="1" key="1">
    <citation type="submission" date="2018-06" db="EMBL/GenBank/DDBJ databases">
        <authorList>
            <person name="Zhirakovskaya E."/>
        </authorList>
    </citation>
    <scope>NUCLEOTIDE SEQUENCE</scope>
</reference>
<organism evidence="1">
    <name type="scientific">hydrothermal vent metagenome</name>
    <dbReference type="NCBI Taxonomy" id="652676"/>
    <lineage>
        <taxon>unclassified sequences</taxon>
        <taxon>metagenomes</taxon>
        <taxon>ecological metagenomes</taxon>
    </lineage>
</organism>
<proteinExistence type="predicted"/>
<gene>
    <name evidence="1" type="ORF">MNBD_NITROSPIRAE01-1693</name>
</gene>
<evidence type="ECO:0000313" key="1">
    <source>
        <dbReference type="EMBL" id="VAX33239.1"/>
    </source>
</evidence>
<feature type="non-terminal residue" evidence="1">
    <location>
        <position position="22"/>
    </location>
</feature>
<dbReference type="EMBL" id="UOGF01000103">
    <property type="protein sequence ID" value="VAX33239.1"/>
    <property type="molecule type" value="Genomic_DNA"/>
</dbReference>
<name>A0A3B1CTA5_9ZZZZ</name>
<sequence>MSYISGMSRDQIVLFPEAIDDY</sequence>
<dbReference type="AlphaFoldDB" id="A0A3B1CTA5"/>
<accession>A0A3B1CTA5</accession>